<feature type="region of interest" description="Disordered" evidence="1">
    <location>
        <begin position="1"/>
        <end position="37"/>
    </location>
</feature>
<proteinExistence type="predicted"/>
<evidence type="ECO:0000256" key="1">
    <source>
        <dbReference type="SAM" id="MobiDB-lite"/>
    </source>
</evidence>
<evidence type="ECO:0000313" key="2">
    <source>
        <dbReference type="EMBL" id="RSH86831.1"/>
    </source>
</evidence>
<dbReference type="RefSeq" id="XP_028479616.1">
    <property type="nucleotide sequence ID" value="XM_028620644.1"/>
</dbReference>
<reference evidence="2 3" key="1">
    <citation type="submission" date="2018-11" db="EMBL/GenBank/DDBJ databases">
        <title>Genome sequence of Apiotrichum porosum DSM 27194.</title>
        <authorList>
            <person name="Aliyu H."/>
            <person name="Gorte O."/>
            <person name="Ochsenreither K."/>
        </authorList>
    </citation>
    <scope>NUCLEOTIDE SEQUENCE [LARGE SCALE GENOMIC DNA]</scope>
    <source>
        <strain evidence="2 3">DSM 27194</strain>
    </source>
</reference>
<feature type="compositionally biased region" description="Polar residues" evidence="1">
    <location>
        <begin position="1"/>
        <end position="10"/>
    </location>
</feature>
<dbReference type="AlphaFoldDB" id="A0A427Y6W4"/>
<protein>
    <submittedName>
        <fullName evidence="2">Uncharacterized protein</fullName>
    </submittedName>
</protein>
<name>A0A427Y6W4_9TREE</name>
<dbReference type="GeneID" id="39589649"/>
<comment type="caution">
    <text evidence="2">The sequence shown here is derived from an EMBL/GenBank/DDBJ whole genome shotgun (WGS) entry which is preliminary data.</text>
</comment>
<keyword evidence="3" id="KW-1185">Reference proteome</keyword>
<accession>A0A427Y6W4</accession>
<dbReference type="EMBL" id="RSCE01000002">
    <property type="protein sequence ID" value="RSH86831.1"/>
    <property type="molecule type" value="Genomic_DNA"/>
</dbReference>
<gene>
    <name evidence="2" type="ORF">EHS24_005106</name>
</gene>
<sequence>MSSLPLQRSKTAGGAKQPASTSFSTKPPGESDTHMQPEADTLKTVVLTSTDNVTLSSAITIDHAAFPHLIDTILQHPVSWAAMRRTCKKYNTQVTGLMYRHLRVSAYPVDTATYDYGLNHYIDSPVELLVTSPYAQRLPFFRKRRLDDMPNGSSQSPSLEPCGGRLKHTEVLDIPFGVSKEDLTWFRNTLKNLKVVRFYTDPDLFERAGGLGSLLMFREHVPTVIILPQYPDSQDGTWSYFTILLALDFNRIGNAYASPPYITIVDFPIFPAPPSSKFRTFKDEFMLQLAYELARHETDQSGVTSFCDNISFVTPDQYKSTLSTRQFELEYRL</sequence>
<organism evidence="2 3">
    <name type="scientific">Apiotrichum porosum</name>
    <dbReference type="NCBI Taxonomy" id="105984"/>
    <lineage>
        <taxon>Eukaryota</taxon>
        <taxon>Fungi</taxon>
        <taxon>Dikarya</taxon>
        <taxon>Basidiomycota</taxon>
        <taxon>Agaricomycotina</taxon>
        <taxon>Tremellomycetes</taxon>
        <taxon>Trichosporonales</taxon>
        <taxon>Trichosporonaceae</taxon>
        <taxon>Apiotrichum</taxon>
    </lineage>
</organism>
<evidence type="ECO:0000313" key="3">
    <source>
        <dbReference type="Proteomes" id="UP000279236"/>
    </source>
</evidence>
<dbReference type="Proteomes" id="UP000279236">
    <property type="component" value="Unassembled WGS sequence"/>
</dbReference>